<dbReference type="OrthoDB" id="8537226at2"/>
<keyword evidence="1" id="KW-0732">Signal</keyword>
<organism evidence="2 3">
    <name type="scientific">Methylophilus medardicus</name>
    <dbReference type="NCBI Taxonomy" id="2588534"/>
    <lineage>
        <taxon>Bacteria</taxon>
        <taxon>Pseudomonadati</taxon>
        <taxon>Pseudomonadota</taxon>
        <taxon>Betaproteobacteria</taxon>
        <taxon>Nitrosomonadales</taxon>
        <taxon>Methylophilaceae</taxon>
        <taxon>Methylophilus</taxon>
    </lineage>
</organism>
<reference evidence="3" key="1">
    <citation type="journal article" date="2019" name="ISME J.">
        <title>Evolution in action: habitat transition from sediment to the pelagial leads to genome streamlining in Methylophilaceae.</title>
        <authorList>
            <person name="Salcher M."/>
            <person name="Schaefle D."/>
            <person name="Kaspar M."/>
            <person name="Neuenschwander S.M."/>
            <person name="Ghai R."/>
        </authorList>
    </citation>
    <scope>NUCLEOTIDE SEQUENCE [LARGE SCALE GENOMIC DNA]</scope>
    <source>
        <strain evidence="3">MMS-M-51</strain>
    </source>
</reference>
<feature type="chain" id="PRO_5022857307" description="EF-hand domain-containing protein" evidence="1">
    <location>
        <begin position="29"/>
        <end position="110"/>
    </location>
</feature>
<gene>
    <name evidence="2" type="ORF">FIU01_07410</name>
</gene>
<evidence type="ECO:0000313" key="3">
    <source>
        <dbReference type="Proteomes" id="UP000311008"/>
    </source>
</evidence>
<feature type="signal peptide" evidence="1">
    <location>
        <begin position="1"/>
        <end position="28"/>
    </location>
</feature>
<protein>
    <recommendedName>
        <fullName evidence="4">EF-hand domain-containing protein</fullName>
    </recommendedName>
</protein>
<proteinExistence type="predicted"/>
<sequence length="110" mass="12267">MIKMNRWTMGISAALGWLILGLSLSVQAESALEYFTDRNGLYSGPSVEDQVALMDSDHNGFADVFEVRAYLEKQHGKGYQKELLDKWESSAYGKSCSTPFAKSLYGDSTR</sequence>
<dbReference type="AlphaFoldDB" id="A0A5B8CSV1"/>
<dbReference type="Proteomes" id="UP000311008">
    <property type="component" value="Chromosome"/>
</dbReference>
<accession>A0A5B8CSV1</accession>
<dbReference type="EMBL" id="CP040946">
    <property type="protein sequence ID" value="QDC44367.1"/>
    <property type="molecule type" value="Genomic_DNA"/>
</dbReference>
<evidence type="ECO:0008006" key="4">
    <source>
        <dbReference type="Google" id="ProtNLM"/>
    </source>
</evidence>
<keyword evidence="3" id="KW-1185">Reference proteome</keyword>
<dbReference type="KEGG" id="mmec:FIU01_07410"/>
<evidence type="ECO:0000313" key="2">
    <source>
        <dbReference type="EMBL" id="QDC44367.1"/>
    </source>
</evidence>
<name>A0A5B8CSV1_9PROT</name>
<evidence type="ECO:0000256" key="1">
    <source>
        <dbReference type="SAM" id="SignalP"/>
    </source>
</evidence>